<sequence>MPMTAPDFDRYFTPGHSFVYESGESGTLAVAVAGELWLPSGEVIACDPFVSLGGGWTKPFTTRVAPGRYRVETAIATLVTPGADPGGRPHLRTAAARLVIRDTATASWEHAVTEGQDVSGLGDGEFFGYGVDAGAGCFYDKAADDSFPDCEGDEGPLWDAFEGAGHGPGPYLVAGEHGHNIAAFGSGWGDGHYPTWVGRDADGEVTCFVTDFFVVPTKEDAAA</sequence>
<name>A0A2K8PEU2_STRLA</name>
<keyword evidence="2" id="KW-1185">Reference proteome</keyword>
<accession>A0A2K8PEU2</accession>
<dbReference type="RefSeq" id="WP_030227324.1">
    <property type="nucleotide sequence ID" value="NZ_CP024985.1"/>
</dbReference>
<gene>
    <name evidence="1" type="ORF">SLAV_11970</name>
</gene>
<dbReference type="AlphaFoldDB" id="A0A2K8PEU2"/>
<proteinExistence type="predicted"/>
<protein>
    <submittedName>
        <fullName evidence="1">Uncharacterized protein</fullName>
    </submittedName>
</protein>
<evidence type="ECO:0000313" key="1">
    <source>
        <dbReference type="EMBL" id="ATZ24253.1"/>
    </source>
</evidence>
<reference evidence="1 2" key="1">
    <citation type="submission" date="2017-11" db="EMBL/GenBank/DDBJ databases">
        <title>Complete genome sequence of Streptomyces lavendulae subsp. lavendulae CCM 3239 (formerly 'Streptomyces aureofaciens CCM 3239'), the producer of the angucycline-type antibiotic auricin.</title>
        <authorList>
            <person name="Busche T."/>
            <person name="Novakova R."/>
            <person name="Al'Dilaimi A."/>
            <person name="Homerova D."/>
            <person name="Feckova L."/>
            <person name="Rezuchova B."/>
            <person name="Mingyar E."/>
            <person name="Csolleiova D."/>
            <person name="Bekeova C."/>
            <person name="Winkler A."/>
            <person name="Sevcikova B."/>
            <person name="Kalinowski J."/>
            <person name="Kormanec J."/>
            <person name="Ruckert C."/>
        </authorList>
    </citation>
    <scope>NUCLEOTIDE SEQUENCE [LARGE SCALE GENOMIC DNA]</scope>
    <source>
        <strain evidence="1 2">CCM 3239</strain>
    </source>
</reference>
<dbReference type="OrthoDB" id="9789980at2"/>
<dbReference type="KEGG" id="slx:SLAV_11970"/>
<evidence type="ECO:0000313" key="2">
    <source>
        <dbReference type="Proteomes" id="UP000231791"/>
    </source>
</evidence>
<dbReference type="InterPro" id="IPR025335">
    <property type="entry name" value="DUF4241"/>
</dbReference>
<organism evidence="1 2">
    <name type="scientific">Streptomyces lavendulae subsp. lavendulae</name>
    <dbReference type="NCBI Taxonomy" id="58340"/>
    <lineage>
        <taxon>Bacteria</taxon>
        <taxon>Bacillati</taxon>
        <taxon>Actinomycetota</taxon>
        <taxon>Actinomycetes</taxon>
        <taxon>Kitasatosporales</taxon>
        <taxon>Streptomycetaceae</taxon>
        <taxon>Streptomyces</taxon>
    </lineage>
</organism>
<dbReference type="Pfam" id="PF14025">
    <property type="entry name" value="DUF4241"/>
    <property type="match status" value="1"/>
</dbReference>
<dbReference type="Proteomes" id="UP000231791">
    <property type="component" value="Chromosome"/>
</dbReference>
<dbReference type="EMBL" id="CP024985">
    <property type="protein sequence ID" value="ATZ24253.1"/>
    <property type="molecule type" value="Genomic_DNA"/>
</dbReference>
<dbReference type="GeneID" id="49383455"/>